<evidence type="ECO:0000313" key="2">
    <source>
        <dbReference type="Proteomes" id="UP000516361"/>
    </source>
</evidence>
<sequence>MKKEIDALIYAKRYYSAIIGYEEDPYYTEDAAYFRKMAIIKLRKLKDPKNKKEIKLILKNTDNILRREKKKLIDRLSRISSMDRKELKYLERI</sequence>
<proteinExistence type="predicted"/>
<protein>
    <submittedName>
        <fullName evidence="1">Uncharacterized protein</fullName>
    </submittedName>
</protein>
<reference evidence="1 2" key="1">
    <citation type="submission" date="2018-06" db="EMBL/GenBank/DDBJ databases">
        <title>Genome sequencing of Oceanotoga sp. sy52.</title>
        <authorList>
            <person name="Mori K."/>
        </authorList>
    </citation>
    <scope>NUCLEOTIDE SEQUENCE [LARGE SCALE GENOMIC DNA]</scope>
    <source>
        <strain evidence="2">sy52</strain>
    </source>
</reference>
<dbReference type="AlphaFoldDB" id="A0A7G1G5I6"/>
<accession>A0A7G1G5I6</accession>
<evidence type="ECO:0000313" key="1">
    <source>
        <dbReference type="EMBL" id="BBE31838.1"/>
    </source>
</evidence>
<dbReference type="RefSeq" id="WP_190614642.1">
    <property type="nucleotide sequence ID" value="NZ_AP018712.1"/>
</dbReference>
<dbReference type="InParanoid" id="A0A7G1G5I6"/>
<keyword evidence="2" id="KW-1185">Reference proteome</keyword>
<name>A0A7G1G5I6_9BACT</name>
<dbReference type="Proteomes" id="UP000516361">
    <property type="component" value="Chromosome"/>
</dbReference>
<organism evidence="1 2">
    <name type="scientific">Tepiditoga spiralis</name>
    <dbReference type="NCBI Taxonomy" id="2108365"/>
    <lineage>
        <taxon>Bacteria</taxon>
        <taxon>Thermotogati</taxon>
        <taxon>Thermotogota</taxon>
        <taxon>Thermotogae</taxon>
        <taxon>Petrotogales</taxon>
        <taxon>Petrotogaceae</taxon>
        <taxon>Tepiditoga</taxon>
    </lineage>
</organism>
<dbReference type="KEGG" id="ocy:OSSY52_19790"/>
<gene>
    <name evidence="1" type="ORF">OSSY52_19790</name>
</gene>
<dbReference type="EMBL" id="AP018712">
    <property type="protein sequence ID" value="BBE31838.1"/>
    <property type="molecule type" value="Genomic_DNA"/>
</dbReference>